<dbReference type="AlphaFoldDB" id="A0AAD3Y8M5"/>
<evidence type="ECO:0000256" key="1">
    <source>
        <dbReference type="SAM" id="Phobius"/>
    </source>
</evidence>
<sequence>MFPHLLIHLPCGGGHGVLECSLFMMWWVKILLASMAGFGLSLSLDCCLSIGRVLADRLRRCLCCGVSGLVNGDDCGFPRLQITTSVERLRWFSLYTMRVMGMRQWVIWRLLQLSDDGVLISSGMSKPGPDIFPRFRDWLWFSCFDAVPRVTFLIDDVFEGLAVEWSAMGSRLERVNASNACGRFVCPVFDGAALLVLSKLLMSGSGMFDICFLFFAGWGMPALMPMRGSTFVCGPVPTPMKHSVQNFVGNVAMALSSSHCELTPHSSNEDRCAREPFGWYDGCNRTVGVVLAAYLLGFCSGVIGCSLTRL</sequence>
<gene>
    <name evidence="2" type="ORF">Nepgr_033794</name>
</gene>
<name>A0AAD3Y8M5_NEPGR</name>
<feature type="transmembrane region" description="Helical" evidence="1">
    <location>
        <begin position="200"/>
        <end position="220"/>
    </location>
</feature>
<keyword evidence="1" id="KW-0472">Membrane</keyword>
<evidence type="ECO:0000313" key="2">
    <source>
        <dbReference type="EMBL" id="GMH31950.1"/>
    </source>
</evidence>
<proteinExistence type="predicted"/>
<dbReference type="EMBL" id="BSYO01000046">
    <property type="protein sequence ID" value="GMH31950.1"/>
    <property type="molecule type" value="Genomic_DNA"/>
</dbReference>
<accession>A0AAD3Y8M5</accession>
<feature type="transmembrane region" description="Helical" evidence="1">
    <location>
        <begin position="26"/>
        <end position="50"/>
    </location>
</feature>
<dbReference type="Proteomes" id="UP001279734">
    <property type="component" value="Unassembled WGS sequence"/>
</dbReference>
<protein>
    <submittedName>
        <fullName evidence="2">Uncharacterized protein</fullName>
    </submittedName>
</protein>
<evidence type="ECO:0000313" key="3">
    <source>
        <dbReference type="Proteomes" id="UP001279734"/>
    </source>
</evidence>
<keyword evidence="3" id="KW-1185">Reference proteome</keyword>
<reference evidence="2" key="1">
    <citation type="submission" date="2023-05" db="EMBL/GenBank/DDBJ databases">
        <title>Nepenthes gracilis genome sequencing.</title>
        <authorList>
            <person name="Fukushima K."/>
        </authorList>
    </citation>
    <scope>NUCLEOTIDE SEQUENCE</scope>
    <source>
        <strain evidence="2">SING2019-196</strain>
    </source>
</reference>
<keyword evidence="1" id="KW-0812">Transmembrane</keyword>
<organism evidence="2 3">
    <name type="scientific">Nepenthes gracilis</name>
    <name type="common">Slender pitcher plant</name>
    <dbReference type="NCBI Taxonomy" id="150966"/>
    <lineage>
        <taxon>Eukaryota</taxon>
        <taxon>Viridiplantae</taxon>
        <taxon>Streptophyta</taxon>
        <taxon>Embryophyta</taxon>
        <taxon>Tracheophyta</taxon>
        <taxon>Spermatophyta</taxon>
        <taxon>Magnoliopsida</taxon>
        <taxon>eudicotyledons</taxon>
        <taxon>Gunneridae</taxon>
        <taxon>Pentapetalae</taxon>
        <taxon>Caryophyllales</taxon>
        <taxon>Nepenthaceae</taxon>
        <taxon>Nepenthes</taxon>
    </lineage>
</organism>
<comment type="caution">
    <text evidence="2">The sequence shown here is derived from an EMBL/GenBank/DDBJ whole genome shotgun (WGS) entry which is preliminary data.</text>
</comment>
<feature type="transmembrane region" description="Helical" evidence="1">
    <location>
        <begin position="287"/>
        <end position="307"/>
    </location>
</feature>
<keyword evidence="1" id="KW-1133">Transmembrane helix</keyword>